<evidence type="ECO:0000313" key="3">
    <source>
        <dbReference type="EMBL" id="CAF3769639.1"/>
    </source>
</evidence>
<protein>
    <submittedName>
        <fullName evidence="3">Uncharacterized protein</fullName>
    </submittedName>
</protein>
<evidence type="ECO:0000313" key="2">
    <source>
        <dbReference type="EMBL" id="CAF1000147.1"/>
    </source>
</evidence>
<dbReference type="EMBL" id="CAJOBA010006322">
    <property type="protein sequence ID" value="CAF3769639.1"/>
    <property type="molecule type" value="Genomic_DNA"/>
</dbReference>
<feature type="compositionally biased region" description="Polar residues" evidence="1">
    <location>
        <begin position="81"/>
        <end position="100"/>
    </location>
</feature>
<gene>
    <name evidence="2" type="ORF">OVA965_LOCUS14518</name>
    <name evidence="3" type="ORF">TMI583_LOCUS14522</name>
</gene>
<evidence type="ECO:0000256" key="1">
    <source>
        <dbReference type="SAM" id="MobiDB-lite"/>
    </source>
</evidence>
<dbReference type="EMBL" id="CAJNOK010006314">
    <property type="protein sequence ID" value="CAF1000147.1"/>
    <property type="molecule type" value="Genomic_DNA"/>
</dbReference>
<feature type="compositionally biased region" description="Basic residues" evidence="1">
    <location>
        <begin position="66"/>
        <end position="76"/>
    </location>
</feature>
<dbReference type="AlphaFoldDB" id="A0A8S2IQ34"/>
<feature type="region of interest" description="Disordered" evidence="1">
    <location>
        <begin position="59"/>
        <end position="100"/>
    </location>
</feature>
<dbReference type="Proteomes" id="UP000677228">
    <property type="component" value="Unassembled WGS sequence"/>
</dbReference>
<accession>A0A8S2IQ34</accession>
<name>A0A8S2IQ34_9BILA</name>
<evidence type="ECO:0000313" key="4">
    <source>
        <dbReference type="Proteomes" id="UP000682733"/>
    </source>
</evidence>
<proteinExistence type="predicted"/>
<reference evidence="3" key="1">
    <citation type="submission" date="2021-02" db="EMBL/GenBank/DDBJ databases">
        <authorList>
            <person name="Nowell W R."/>
        </authorList>
    </citation>
    <scope>NUCLEOTIDE SEQUENCE</scope>
</reference>
<organism evidence="3 4">
    <name type="scientific">Didymodactylos carnosus</name>
    <dbReference type="NCBI Taxonomy" id="1234261"/>
    <lineage>
        <taxon>Eukaryota</taxon>
        <taxon>Metazoa</taxon>
        <taxon>Spiralia</taxon>
        <taxon>Gnathifera</taxon>
        <taxon>Rotifera</taxon>
        <taxon>Eurotatoria</taxon>
        <taxon>Bdelloidea</taxon>
        <taxon>Philodinida</taxon>
        <taxon>Philodinidae</taxon>
        <taxon>Didymodactylos</taxon>
    </lineage>
</organism>
<sequence length="133" mass="14762">MSMCIIIFFIQCERITMTTLKKTKTPFYVQFFQCFLNGIHFLKQKEKLPEKSKVESKKMVNASSSVKRKSYVRKQSHAPLRSSTTYHSPSTYVPHSTTATESKTPVIIPIDVADGSSCGAGCDYGGSSCGGYN</sequence>
<comment type="caution">
    <text evidence="3">The sequence shown here is derived from an EMBL/GenBank/DDBJ whole genome shotgun (WGS) entry which is preliminary data.</text>
</comment>
<dbReference type="Proteomes" id="UP000682733">
    <property type="component" value="Unassembled WGS sequence"/>
</dbReference>